<evidence type="ECO:0000313" key="14">
    <source>
        <dbReference type="EMBL" id="MBB3860377.1"/>
    </source>
</evidence>
<proteinExistence type="inferred from homology"/>
<dbReference type="AlphaFoldDB" id="A0A7W5ZY68"/>
<evidence type="ECO:0000256" key="6">
    <source>
        <dbReference type="ARBA" id="ARBA00022826"/>
    </source>
</evidence>
<keyword evidence="5 13" id="KW-0812">Transmembrane</keyword>
<comment type="catalytic activity">
    <reaction evidence="12">
        <text>K(+)(in) = K(+)(out)</text>
        <dbReference type="Rhea" id="RHEA:29463"/>
        <dbReference type="ChEBI" id="CHEBI:29103"/>
    </reaction>
</comment>
<accession>A0A7W5ZY68</accession>
<evidence type="ECO:0000256" key="9">
    <source>
        <dbReference type="ARBA" id="ARBA00023065"/>
    </source>
</evidence>
<feature type="transmembrane region" description="Helical" evidence="13">
    <location>
        <begin position="124"/>
        <end position="142"/>
    </location>
</feature>
<keyword evidence="3" id="KW-0813">Transport</keyword>
<dbReference type="InterPro" id="IPR010617">
    <property type="entry name" value="TMEM175-like"/>
</dbReference>
<evidence type="ECO:0000256" key="4">
    <source>
        <dbReference type="ARBA" id="ARBA00022538"/>
    </source>
</evidence>
<comment type="subcellular location">
    <subcellularLocation>
        <location evidence="1">Membrane</location>
        <topology evidence="1">Multi-pass membrane protein</topology>
    </subcellularLocation>
</comment>
<evidence type="ECO:0000256" key="2">
    <source>
        <dbReference type="ARBA" id="ARBA00006920"/>
    </source>
</evidence>
<evidence type="ECO:0000256" key="5">
    <source>
        <dbReference type="ARBA" id="ARBA00022692"/>
    </source>
</evidence>
<evidence type="ECO:0000256" key="8">
    <source>
        <dbReference type="ARBA" id="ARBA00022989"/>
    </source>
</evidence>
<feature type="transmembrane region" description="Helical" evidence="13">
    <location>
        <begin position="98"/>
        <end position="118"/>
    </location>
</feature>
<name>A0A7W5ZY68_9SPHN</name>
<keyword evidence="8 13" id="KW-1133">Transmembrane helix</keyword>
<keyword evidence="10 13" id="KW-0472">Membrane</keyword>
<keyword evidence="15" id="KW-1185">Reference proteome</keyword>
<gene>
    <name evidence="14" type="ORF">GGQ88_001643</name>
</gene>
<evidence type="ECO:0000256" key="13">
    <source>
        <dbReference type="SAM" id="Phobius"/>
    </source>
</evidence>
<dbReference type="PANTHER" id="PTHR31462">
    <property type="entry name" value="ENDOSOMAL/LYSOSOMAL POTASSIUM CHANNEL TMEM175"/>
    <property type="match status" value="1"/>
</dbReference>
<evidence type="ECO:0000256" key="3">
    <source>
        <dbReference type="ARBA" id="ARBA00022448"/>
    </source>
</evidence>
<keyword evidence="4" id="KW-0633">Potassium transport</keyword>
<feature type="transmembrane region" description="Helical" evidence="13">
    <location>
        <begin position="162"/>
        <end position="182"/>
    </location>
</feature>
<evidence type="ECO:0000256" key="1">
    <source>
        <dbReference type="ARBA" id="ARBA00004141"/>
    </source>
</evidence>
<feature type="transmembrane region" description="Helical" evidence="13">
    <location>
        <begin position="55"/>
        <end position="77"/>
    </location>
</feature>
<evidence type="ECO:0000256" key="11">
    <source>
        <dbReference type="ARBA" id="ARBA00023303"/>
    </source>
</evidence>
<feature type="transmembrane region" description="Helical" evidence="13">
    <location>
        <begin position="12"/>
        <end position="35"/>
    </location>
</feature>
<dbReference type="RefSeq" id="WP_183612647.1">
    <property type="nucleotide sequence ID" value="NZ_JACICY010000003.1"/>
</dbReference>
<dbReference type="Pfam" id="PF06736">
    <property type="entry name" value="TMEM175"/>
    <property type="match status" value="1"/>
</dbReference>
<evidence type="ECO:0000256" key="7">
    <source>
        <dbReference type="ARBA" id="ARBA00022958"/>
    </source>
</evidence>
<comment type="similarity">
    <text evidence="2">Belongs to the TMEM175 family.</text>
</comment>
<keyword evidence="9" id="KW-0406">Ion transport</keyword>
<dbReference type="GO" id="GO:0016020">
    <property type="term" value="C:membrane"/>
    <property type="evidence" value="ECO:0007669"/>
    <property type="project" value="UniProtKB-SubCell"/>
</dbReference>
<dbReference type="GO" id="GO:0015252">
    <property type="term" value="F:proton channel activity"/>
    <property type="evidence" value="ECO:0007669"/>
    <property type="project" value="InterPro"/>
</dbReference>
<evidence type="ECO:0000313" key="15">
    <source>
        <dbReference type="Proteomes" id="UP000562395"/>
    </source>
</evidence>
<organism evidence="14 15">
    <name type="scientific">Novosphingobium hassiacum</name>
    <dbReference type="NCBI Taxonomy" id="173676"/>
    <lineage>
        <taxon>Bacteria</taxon>
        <taxon>Pseudomonadati</taxon>
        <taxon>Pseudomonadota</taxon>
        <taxon>Alphaproteobacteria</taxon>
        <taxon>Sphingomonadales</taxon>
        <taxon>Sphingomonadaceae</taxon>
        <taxon>Novosphingobium</taxon>
    </lineage>
</organism>
<protein>
    <submittedName>
        <fullName evidence="14">Putative membrane protein</fullName>
    </submittedName>
</protein>
<keyword evidence="11" id="KW-0407">Ion channel</keyword>
<keyword evidence="7" id="KW-0630">Potassium</keyword>
<comment type="caution">
    <text evidence="14">The sequence shown here is derived from an EMBL/GenBank/DDBJ whole genome shotgun (WGS) entry which is preliminary data.</text>
</comment>
<reference evidence="14 15" key="1">
    <citation type="submission" date="2020-08" db="EMBL/GenBank/DDBJ databases">
        <title>Genomic Encyclopedia of Type Strains, Phase IV (KMG-IV): sequencing the most valuable type-strain genomes for metagenomic binning, comparative biology and taxonomic classification.</title>
        <authorList>
            <person name="Goeker M."/>
        </authorList>
    </citation>
    <scope>NUCLEOTIDE SEQUENCE [LARGE SCALE GENOMIC DNA]</scope>
    <source>
        <strain evidence="14 15">DSM 14552</strain>
    </source>
</reference>
<keyword evidence="6" id="KW-0631">Potassium channel</keyword>
<dbReference type="EMBL" id="JACICY010000003">
    <property type="protein sequence ID" value="MBB3860377.1"/>
    <property type="molecule type" value="Genomic_DNA"/>
</dbReference>
<dbReference type="GO" id="GO:0005267">
    <property type="term" value="F:potassium channel activity"/>
    <property type="evidence" value="ECO:0007669"/>
    <property type="project" value="UniProtKB-KW"/>
</dbReference>
<sequence length="203" mass="22468">MTDRTTQVEHGGLALERLVFFSDAVFAIAITLLVLEIEVPHLARDGGLEQFGEAMAVLFPKFFAFGLSFLVIGRFWISHHQLFGHVVAYSPRLMWPNVFYLMAIAFMPFSTALLGTNLTQFGPAMFYNLTLLATASVGWVLVRRIRELSLADAPLAREANGAFSVILGALTSVALTFVSPQFSQMGMVTIPLWIRVLNRKLSA</sequence>
<dbReference type="Proteomes" id="UP000562395">
    <property type="component" value="Unassembled WGS sequence"/>
</dbReference>
<dbReference type="PANTHER" id="PTHR31462:SF5">
    <property type="entry name" value="ENDOSOMAL_LYSOSOMAL PROTON CHANNEL TMEM175"/>
    <property type="match status" value="1"/>
</dbReference>
<evidence type="ECO:0000256" key="12">
    <source>
        <dbReference type="ARBA" id="ARBA00034430"/>
    </source>
</evidence>
<evidence type="ECO:0000256" key="10">
    <source>
        <dbReference type="ARBA" id="ARBA00023136"/>
    </source>
</evidence>